<dbReference type="EC" id="1.13.11.-" evidence="6"/>
<feature type="binding site" evidence="5">
    <location>
        <position position="221"/>
    </location>
    <ligand>
        <name>Fe cation</name>
        <dbReference type="ChEBI" id="CHEBI:24875"/>
        <note>catalytic</note>
    </ligand>
</feature>
<sequence length="490" mass="55623">MQQIRFPQNEFQSFEAPMRAEVDIRGLEVVQGKVPEHLDGGFYRLLGDRQWPSFTENDIFLLNEDGMASCLRISNGRVDFRTRYVRTPRFVAEEQAGRALFGAYRNPFTDDPSVQGVRRGTANVTMLSHAGKFFALKEDSPPVEMDPFTLETIGEYTFGGDFTSEACTAHPKIDPRTGELVFFGYCAKGPATKDIAYYEADRNGKIIHETWFEAPYTCMVHDIMVTQNYVVFPITPLRHEYEWLEKREPAFKYDTSEQVHLGVLPRKGTADQIRWFVGPNQCHGHTVGAYDDSRYIYADNTLSVRSFFPFFPNADGSPFDPEDTKPYMKRWVIDMGSEGDTFTERQLLQYPCELPRIDTRFETQPYSFCALNLLDVPGQNRVGGGWQWIATMDVTGKKPTRIRYAGDNCSISEPQFVPAHDGAAEGEGYVLVVVGRHDEMRSEFLILDAQNIDGPPIATVALPMRVRSTGHGFWYGKRQLMGETHLLGAN</sequence>
<name>A0A101RLR7_9ACTN</name>
<dbReference type="GO" id="GO:0010436">
    <property type="term" value="F:carotenoid dioxygenase activity"/>
    <property type="evidence" value="ECO:0007669"/>
    <property type="project" value="TreeGrafter"/>
</dbReference>
<keyword evidence="3 6" id="KW-0560">Oxidoreductase</keyword>
<organism evidence="7 8">
    <name type="scientific">Streptomyces griseorubiginosus</name>
    <dbReference type="NCBI Taxonomy" id="67304"/>
    <lineage>
        <taxon>Bacteria</taxon>
        <taxon>Bacillati</taxon>
        <taxon>Actinomycetota</taxon>
        <taxon>Actinomycetes</taxon>
        <taxon>Kitasatosporales</taxon>
        <taxon>Streptomycetaceae</taxon>
        <taxon>Streptomyces</taxon>
    </lineage>
</organism>
<dbReference type="PANTHER" id="PTHR10543">
    <property type="entry name" value="BETA-CAROTENE DIOXYGENASE"/>
    <property type="match status" value="1"/>
</dbReference>
<dbReference type="Pfam" id="PF03055">
    <property type="entry name" value="RPE65"/>
    <property type="match status" value="1"/>
</dbReference>
<evidence type="ECO:0000313" key="8">
    <source>
        <dbReference type="Proteomes" id="UP000054375"/>
    </source>
</evidence>
<dbReference type="InterPro" id="IPR004294">
    <property type="entry name" value="Carotenoid_Oase"/>
</dbReference>
<dbReference type="RefSeq" id="WP_062247069.1">
    <property type="nucleotide sequence ID" value="NZ_JBEOZZ010000001.1"/>
</dbReference>
<gene>
    <name evidence="7" type="ORF">AQJ54_42905</name>
</gene>
<feature type="binding site" evidence="5">
    <location>
        <position position="285"/>
    </location>
    <ligand>
        <name>Fe cation</name>
        <dbReference type="ChEBI" id="CHEBI:24875"/>
        <note>catalytic</note>
    </ligand>
</feature>
<dbReference type="AlphaFoldDB" id="A0A101RLR7"/>
<comment type="similarity">
    <text evidence="1 6">Belongs to the carotenoid oxygenase family.</text>
</comment>
<evidence type="ECO:0000313" key="7">
    <source>
        <dbReference type="EMBL" id="KUN57965.1"/>
    </source>
</evidence>
<comment type="cofactor">
    <cofactor evidence="5 6">
        <name>Fe(2+)</name>
        <dbReference type="ChEBI" id="CHEBI:29033"/>
    </cofactor>
    <text evidence="5 6">Binds 1 Fe(2+) ion per subunit.</text>
</comment>
<dbReference type="GO" id="GO:0046872">
    <property type="term" value="F:metal ion binding"/>
    <property type="evidence" value="ECO:0007669"/>
    <property type="project" value="UniProtKB-KW"/>
</dbReference>
<evidence type="ECO:0000256" key="5">
    <source>
        <dbReference type="PIRSR" id="PIRSR604294-1"/>
    </source>
</evidence>
<dbReference type="PANTHER" id="PTHR10543:SF89">
    <property type="entry name" value="CAROTENOID 9,10(9',10')-CLEAVAGE DIOXYGENASE 1"/>
    <property type="match status" value="1"/>
</dbReference>
<evidence type="ECO:0000256" key="4">
    <source>
        <dbReference type="ARBA" id="ARBA00023004"/>
    </source>
</evidence>
<feature type="binding site" evidence="5">
    <location>
        <position position="170"/>
    </location>
    <ligand>
        <name>Fe cation</name>
        <dbReference type="ChEBI" id="CHEBI:24875"/>
        <note>catalytic</note>
    </ligand>
</feature>
<evidence type="ECO:0000256" key="6">
    <source>
        <dbReference type="RuleBase" id="RU364048"/>
    </source>
</evidence>
<dbReference type="EMBL" id="LMWV01000053">
    <property type="protein sequence ID" value="KUN57965.1"/>
    <property type="molecule type" value="Genomic_DNA"/>
</dbReference>
<keyword evidence="4 5" id="KW-0408">Iron</keyword>
<keyword evidence="6 7" id="KW-0223">Dioxygenase</keyword>
<proteinExistence type="inferred from homology"/>
<evidence type="ECO:0000256" key="3">
    <source>
        <dbReference type="ARBA" id="ARBA00023002"/>
    </source>
</evidence>
<accession>A0A101RLR7</accession>
<dbReference type="GO" id="GO:0016121">
    <property type="term" value="P:carotene catabolic process"/>
    <property type="evidence" value="ECO:0007669"/>
    <property type="project" value="TreeGrafter"/>
</dbReference>
<keyword evidence="2 5" id="KW-0479">Metal-binding</keyword>
<keyword evidence="8" id="KW-1185">Reference proteome</keyword>
<evidence type="ECO:0000256" key="1">
    <source>
        <dbReference type="ARBA" id="ARBA00006787"/>
    </source>
</evidence>
<protein>
    <recommendedName>
        <fullName evidence="6">Dioxygenase</fullName>
        <ecNumber evidence="6">1.13.11.-</ecNumber>
    </recommendedName>
</protein>
<dbReference type="Proteomes" id="UP000054375">
    <property type="component" value="Unassembled WGS sequence"/>
</dbReference>
<reference evidence="7 8" key="1">
    <citation type="submission" date="2015-10" db="EMBL/GenBank/DDBJ databases">
        <title>Draft genome sequence of Streptomyces griseorubiginosus DSM 40469, type strain for the species Streptomyces griseorubiginosus.</title>
        <authorList>
            <person name="Ruckert C."/>
            <person name="Winkler A."/>
            <person name="Kalinowski J."/>
            <person name="Kampfer P."/>
            <person name="Glaeser S."/>
        </authorList>
    </citation>
    <scope>NUCLEOTIDE SEQUENCE [LARGE SCALE GENOMIC DNA]</scope>
    <source>
        <strain evidence="7 8">DSM 40469</strain>
    </source>
</reference>
<comment type="caution">
    <text evidence="7">The sequence shown here is derived from an EMBL/GenBank/DDBJ whole genome shotgun (WGS) entry which is preliminary data.</text>
</comment>
<feature type="binding site" evidence="5">
    <location>
        <position position="471"/>
    </location>
    <ligand>
        <name>Fe cation</name>
        <dbReference type="ChEBI" id="CHEBI:24875"/>
        <note>catalytic</note>
    </ligand>
</feature>
<evidence type="ECO:0000256" key="2">
    <source>
        <dbReference type="ARBA" id="ARBA00022723"/>
    </source>
</evidence>